<feature type="domain" description="Phosphatidic acid phosphatase type 2/haloperoxidase" evidence="7">
    <location>
        <begin position="265"/>
        <end position="406"/>
    </location>
</feature>
<dbReference type="GO" id="GO:0046839">
    <property type="term" value="P:phospholipid dephosphorylation"/>
    <property type="evidence" value="ECO:0007669"/>
    <property type="project" value="TreeGrafter"/>
</dbReference>
<dbReference type="eggNOG" id="KOG3030">
    <property type="taxonomic scope" value="Eukaryota"/>
</dbReference>
<dbReference type="GO" id="GO:0006644">
    <property type="term" value="P:phospholipid metabolic process"/>
    <property type="evidence" value="ECO:0007669"/>
    <property type="project" value="InterPro"/>
</dbReference>
<evidence type="ECO:0000256" key="4">
    <source>
        <dbReference type="ARBA" id="ARBA00022801"/>
    </source>
</evidence>
<dbReference type="InterPro" id="IPR036938">
    <property type="entry name" value="PAP2/HPO_sf"/>
</dbReference>
<dbReference type="FunFam" id="1.20.144.10:FF:000001">
    <property type="entry name" value="Lipid phosphate phosphatase 2"/>
    <property type="match status" value="1"/>
</dbReference>
<dbReference type="PANTHER" id="PTHR10165">
    <property type="entry name" value="LIPID PHOSPHATE PHOSPHATASE"/>
    <property type="match status" value="1"/>
</dbReference>
<comment type="subcellular location">
    <subcellularLocation>
        <location evidence="1">Membrane</location>
        <topology evidence="1">Multi-pass membrane protein</topology>
    </subcellularLocation>
</comment>
<dbReference type="GO" id="GO:0016020">
    <property type="term" value="C:membrane"/>
    <property type="evidence" value="ECO:0007669"/>
    <property type="project" value="UniProtKB-SubCell"/>
</dbReference>
<accession>M7ZS30</accession>
<evidence type="ECO:0000256" key="1">
    <source>
        <dbReference type="ARBA" id="ARBA00004141"/>
    </source>
</evidence>
<sequence>MHAVGGEARYVDPTGKAARPGNWNLARPCGDSSSPLFYDDRPMVIRPGRSFLVVWTLGATSERVTFPASPACLRRNSIPRLRCVVGATRSALDLCSSIALQRLPGCGFGVLYEFRYDDLLRIRTTLVGLAYSDNPFDDAANFFSRIYAMNCAQTTEGLGAPVSGQPARMQQVQHTVQTHGYGLARKHTYDWVVLILLAAVVVVLHYAPPFNRFVGKDMMTDIRYPVKPSTVPAWAVPVISMLCPVLVFIALYVARRDVYDLHHATLGVIFAVLITAAFTDVIKNAVGRPRPDFFWRCFPDGRPVYDQVTGGVICHGEKGFLTDGRKSFPSGHTSWSFAGLGFLSLYLSGKIKAFDRKGHVAKLCIVILPLLLASLVGISRIDNYRHHWEDVFVGGLIGWGPYAYFHMLEELEAGNSNNAQNQQSAGLCLFILCTKITRSVYSDLVVLGPPVVSKSCVNIVDHVSTKRYSLLR</sequence>
<evidence type="ECO:0000259" key="7">
    <source>
        <dbReference type="SMART" id="SM00014"/>
    </source>
</evidence>
<dbReference type="AlphaFoldDB" id="M7ZS30"/>
<name>M7ZS30_TRIUA</name>
<dbReference type="InterPro" id="IPR000326">
    <property type="entry name" value="PAP2/HPO"/>
</dbReference>
<dbReference type="SUPFAM" id="SSF48317">
    <property type="entry name" value="Acid phosphatase/Vanadium-dependent haloperoxidase"/>
    <property type="match status" value="1"/>
</dbReference>
<keyword evidence="6" id="KW-0472">Membrane</keyword>
<organism evidence="8">
    <name type="scientific">Triticum urartu</name>
    <name type="common">Red wild einkorn</name>
    <name type="synonym">Crithodium urartu</name>
    <dbReference type="NCBI Taxonomy" id="4572"/>
    <lineage>
        <taxon>Eukaryota</taxon>
        <taxon>Viridiplantae</taxon>
        <taxon>Streptophyta</taxon>
        <taxon>Embryophyta</taxon>
        <taxon>Tracheophyta</taxon>
        <taxon>Spermatophyta</taxon>
        <taxon>Magnoliopsida</taxon>
        <taxon>Liliopsida</taxon>
        <taxon>Poales</taxon>
        <taxon>Poaceae</taxon>
        <taxon>BOP clade</taxon>
        <taxon>Pooideae</taxon>
        <taxon>Triticodae</taxon>
        <taxon>Triticeae</taxon>
        <taxon>Triticinae</taxon>
        <taxon>Triticum</taxon>
    </lineage>
</organism>
<gene>
    <name evidence="8" type="ORF">TRIUR3_25374</name>
</gene>
<evidence type="ECO:0000256" key="5">
    <source>
        <dbReference type="ARBA" id="ARBA00022989"/>
    </source>
</evidence>
<dbReference type="SMART" id="SM00014">
    <property type="entry name" value="acidPPc"/>
    <property type="match status" value="1"/>
</dbReference>
<comment type="similarity">
    <text evidence="2">Belongs to the PA-phosphatase related phosphoesterase family.</text>
</comment>
<dbReference type="EMBL" id="KD036798">
    <property type="protein sequence ID" value="EMS65998.1"/>
    <property type="molecule type" value="Genomic_DNA"/>
</dbReference>
<evidence type="ECO:0000256" key="6">
    <source>
        <dbReference type="ARBA" id="ARBA00023136"/>
    </source>
</evidence>
<dbReference type="Gene3D" id="1.20.144.10">
    <property type="entry name" value="Phosphatidic acid phosphatase type 2/haloperoxidase"/>
    <property type="match status" value="1"/>
</dbReference>
<dbReference type="STRING" id="4572.M7ZS30"/>
<evidence type="ECO:0000256" key="2">
    <source>
        <dbReference type="ARBA" id="ARBA00008816"/>
    </source>
</evidence>
<dbReference type="PANTHER" id="PTHR10165:SF203">
    <property type="entry name" value="LIPID PHOSPHATE PHOSPHATASE 3, CHLOROPLASTIC-RELATED"/>
    <property type="match status" value="1"/>
</dbReference>
<evidence type="ECO:0000313" key="8">
    <source>
        <dbReference type="EMBL" id="EMS65998.1"/>
    </source>
</evidence>
<keyword evidence="5" id="KW-1133">Transmembrane helix</keyword>
<evidence type="ECO:0000256" key="3">
    <source>
        <dbReference type="ARBA" id="ARBA00022692"/>
    </source>
</evidence>
<dbReference type="InterPro" id="IPR043216">
    <property type="entry name" value="PAP-like"/>
</dbReference>
<dbReference type="CDD" id="cd03390">
    <property type="entry name" value="PAP2_containing_1_like"/>
    <property type="match status" value="1"/>
</dbReference>
<keyword evidence="4" id="KW-0378">Hydrolase</keyword>
<keyword evidence="3" id="KW-0812">Transmembrane</keyword>
<proteinExistence type="inferred from homology"/>
<reference evidence="8" key="1">
    <citation type="journal article" date="2013" name="Nature">
        <title>Draft genome of the wheat A-genome progenitor Triticum urartu.</title>
        <authorList>
            <person name="Ling H.Q."/>
            <person name="Zhao S."/>
            <person name="Liu D."/>
            <person name="Wang J."/>
            <person name="Sun H."/>
            <person name="Zhang C."/>
            <person name="Fan H."/>
            <person name="Li D."/>
            <person name="Dong L."/>
            <person name="Tao Y."/>
            <person name="Gao C."/>
            <person name="Wu H."/>
            <person name="Li Y."/>
            <person name="Cui Y."/>
            <person name="Guo X."/>
            <person name="Zheng S."/>
            <person name="Wang B."/>
            <person name="Yu K."/>
            <person name="Liang Q."/>
            <person name="Yang W."/>
            <person name="Lou X."/>
            <person name="Chen J."/>
            <person name="Feng M."/>
            <person name="Jian J."/>
            <person name="Zhang X."/>
            <person name="Luo G."/>
            <person name="Jiang Y."/>
            <person name="Liu J."/>
            <person name="Wang Z."/>
            <person name="Sha Y."/>
            <person name="Zhang B."/>
            <person name="Wu H."/>
            <person name="Tang D."/>
            <person name="Shen Q."/>
            <person name="Xue P."/>
            <person name="Zou S."/>
            <person name="Wang X."/>
            <person name="Liu X."/>
            <person name="Wang F."/>
            <person name="Yang Y."/>
            <person name="An X."/>
            <person name="Dong Z."/>
            <person name="Zhang K."/>
            <person name="Zhang X."/>
            <person name="Luo M.C."/>
            <person name="Dvorak J."/>
            <person name="Tong Y."/>
            <person name="Wang J."/>
            <person name="Yang H."/>
            <person name="Li Z."/>
            <person name="Wang D."/>
            <person name="Zhang A."/>
            <person name="Wang J."/>
        </authorList>
    </citation>
    <scope>NUCLEOTIDE SEQUENCE</scope>
</reference>
<protein>
    <submittedName>
        <fullName evidence="8">Putative lipid phosphate phosphatase 3, chloroplastic</fullName>
    </submittedName>
</protein>
<dbReference type="Pfam" id="PF01569">
    <property type="entry name" value="PAP2"/>
    <property type="match status" value="1"/>
</dbReference>
<dbReference type="GO" id="GO:0008195">
    <property type="term" value="F:phosphatidate phosphatase activity"/>
    <property type="evidence" value="ECO:0007669"/>
    <property type="project" value="TreeGrafter"/>
</dbReference>